<name>A0ABW1SA60_9PROT</name>
<evidence type="ECO:0000313" key="4">
    <source>
        <dbReference type="Proteomes" id="UP001596303"/>
    </source>
</evidence>
<feature type="region of interest" description="Disordered" evidence="1">
    <location>
        <begin position="331"/>
        <end position="421"/>
    </location>
</feature>
<dbReference type="PANTHER" id="PTHR12289">
    <property type="entry name" value="METAXIN RELATED"/>
    <property type="match status" value="1"/>
</dbReference>
<dbReference type="Pfam" id="PF13410">
    <property type="entry name" value="GST_C_2"/>
    <property type="match status" value="1"/>
</dbReference>
<dbReference type="EMBL" id="JBHSSW010000012">
    <property type="protein sequence ID" value="MFC6198560.1"/>
    <property type="molecule type" value="Genomic_DNA"/>
</dbReference>
<dbReference type="Gene3D" id="3.40.30.10">
    <property type="entry name" value="Glutaredoxin"/>
    <property type="match status" value="1"/>
</dbReference>
<dbReference type="RefSeq" id="WP_377378873.1">
    <property type="nucleotide sequence ID" value="NZ_JBHSSW010000012.1"/>
</dbReference>
<proteinExistence type="predicted"/>
<dbReference type="SUPFAM" id="SSF47616">
    <property type="entry name" value="GST C-terminal domain-like"/>
    <property type="match status" value="1"/>
</dbReference>
<organism evidence="3 4">
    <name type="scientific">Ponticaulis profundi</name>
    <dbReference type="NCBI Taxonomy" id="2665222"/>
    <lineage>
        <taxon>Bacteria</taxon>
        <taxon>Pseudomonadati</taxon>
        <taxon>Pseudomonadota</taxon>
        <taxon>Alphaproteobacteria</taxon>
        <taxon>Hyphomonadales</taxon>
        <taxon>Hyphomonadaceae</taxon>
        <taxon>Ponticaulis</taxon>
    </lineage>
</organism>
<gene>
    <name evidence="3" type="ORF">ACFQDM_10730</name>
</gene>
<protein>
    <submittedName>
        <fullName evidence="3">Glutathione S-transferase family protein</fullName>
    </submittedName>
</protein>
<feature type="compositionally biased region" description="Acidic residues" evidence="1">
    <location>
        <begin position="353"/>
        <end position="366"/>
    </location>
</feature>
<sequence>MGASYRLFGVETSPYTTKVRSYLRYKKLPFDWTAKTFGTDEEFRALSTSDALPMLVSPKGGVAHDSSLILFRLEATRKPPTATPQDPACRALVSLLEDYADEWLSKVMFHFRWGSAKAAKASAARQAEEFFAGYEVENLKDIEKSIAKSMTSRLKVIGITKKTVPVLEASFERFITLLNAHLEHHLFLFGGHPSIADFALAGQLIQMSMDEKPAAMMKEKAPFVTAWCEFMEDPRPGAAFESLNTVQDTLLPLIRDEVVPTYLTWINANNESIGKKRKTVTVALPDGEFKQSVQHHTARSFEYVTAAFSKVAETDAFAAFMKEAGLAETFTLAPPKPEKPKKGEKKNDKTDDTSEETSEDNAETASEDVVTAVVPDETDNEATPTAEAAKEPVVEETSTEAEAAAPEAETSDETDEDKKAD</sequence>
<evidence type="ECO:0000313" key="3">
    <source>
        <dbReference type="EMBL" id="MFC6198560.1"/>
    </source>
</evidence>
<comment type="caution">
    <text evidence="3">The sequence shown here is derived from an EMBL/GenBank/DDBJ whole genome shotgun (WGS) entry which is preliminary data.</text>
</comment>
<dbReference type="Proteomes" id="UP001596303">
    <property type="component" value="Unassembled WGS sequence"/>
</dbReference>
<dbReference type="InterPro" id="IPR036249">
    <property type="entry name" value="Thioredoxin-like_sf"/>
</dbReference>
<evidence type="ECO:0000259" key="2">
    <source>
        <dbReference type="Pfam" id="PF13417"/>
    </source>
</evidence>
<dbReference type="InterPro" id="IPR050931">
    <property type="entry name" value="Mito_Protein_Transport_Metaxin"/>
</dbReference>
<dbReference type="CDD" id="cd00570">
    <property type="entry name" value="GST_N_family"/>
    <property type="match status" value="1"/>
</dbReference>
<feature type="compositionally biased region" description="Basic and acidic residues" evidence="1">
    <location>
        <begin position="336"/>
        <end position="352"/>
    </location>
</feature>
<keyword evidence="4" id="KW-1185">Reference proteome</keyword>
<dbReference type="InterPro" id="IPR036282">
    <property type="entry name" value="Glutathione-S-Trfase_C_sf"/>
</dbReference>
<evidence type="ECO:0000256" key="1">
    <source>
        <dbReference type="SAM" id="MobiDB-lite"/>
    </source>
</evidence>
<dbReference type="SUPFAM" id="SSF52833">
    <property type="entry name" value="Thioredoxin-like"/>
    <property type="match status" value="1"/>
</dbReference>
<dbReference type="Gene3D" id="1.20.1050.10">
    <property type="match status" value="2"/>
</dbReference>
<feature type="domain" description="GST N-terminal" evidence="2">
    <location>
        <begin position="7"/>
        <end position="79"/>
    </location>
</feature>
<accession>A0ABW1SA60</accession>
<dbReference type="InterPro" id="IPR004045">
    <property type="entry name" value="Glutathione_S-Trfase_N"/>
</dbReference>
<dbReference type="PANTHER" id="PTHR12289:SF67">
    <property type="match status" value="1"/>
</dbReference>
<dbReference type="Pfam" id="PF13417">
    <property type="entry name" value="GST_N_3"/>
    <property type="match status" value="1"/>
</dbReference>
<reference evidence="4" key="1">
    <citation type="journal article" date="2019" name="Int. J. Syst. Evol. Microbiol.">
        <title>The Global Catalogue of Microorganisms (GCM) 10K type strain sequencing project: providing services to taxonomists for standard genome sequencing and annotation.</title>
        <authorList>
            <consortium name="The Broad Institute Genomics Platform"/>
            <consortium name="The Broad Institute Genome Sequencing Center for Infectious Disease"/>
            <person name="Wu L."/>
            <person name="Ma J."/>
        </authorList>
    </citation>
    <scope>NUCLEOTIDE SEQUENCE [LARGE SCALE GENOMIC DNA]</scope>
    <source>
        <strain evidence="4">CGMCC-1.15741</strain>
    </source>
</reference>